<dbReference type="EMBL" id="JAMKBI010000015">
    <property type="protein sequence ID" value="MCZ8535037.1"/>
    <property type="molecule type" value="Genomic_DNA"/>
</dbReference>
<evidence type="ECO:0000313" key="2">
    <source>
        <dbReference type="Proteomes" id="UP001152172"/>
    </source>
</evidence>
<sequence>MNHQGWTTDNNGRVKENGIQVFKAGYITAIHKILNKYKKYIHYLKKV</sequence>
<comment type="caution">
    <text evidence="1">The sequence shown here is derived from an EMBL/GenBank/DDBJ whole genome shotgun (WGS) entry which is preliminary data.</text>
</comment>
<accession>A0A9X3RC84</accession>
<name>A0A9X3RC84_9BACI</name>
<proteinExistence type="predicted"/>
<dbReference type="AlphaFoldDB" id="A0A9X3RC84"/>
<evidence type="ECO:0000313" key="1">
    <source>
        <dbReference type="EMBL" id="MCZ8535037.1"/>
    </source>
</evidence>
<keyword evidence="2" id="KW-1185">Reference proteome</keyword>
<organism evidence="1 2">
    <name type="scientific">Psychrobacillus psychrodurans</name>
    <dbReference type="NCBI Taxonomy" id="126157"/>
    <lineage>
        <taxon>Bacteria</taxon>
        <taxon>Bacillati</taxon>
        <taxon>Bacillota</taxon>
        <taxon>Bacilli</taxon>
        <taxon>Bacillales</taxon>
        <taxon>Bacillaceae</taxon>
        <taxon>Psychrobacillus</taxon>
    </lineage>
</organism>
<reference evidence="1" key="1">
    <citation type="submission" date="2022-05" db="EMBL/GenBank/DDBJ databases">
        <authorList>
            <person name="Colautti A."/>
            <person name="Iacumin L."/>
        </authorList>
    </citation>
    <scope>NUCLEOTIDE SEQUENCE</scope>
    <source>
        <strain evidence="1">DSM 30747</strain>
    </source>
</reference>
<dbReference type="Proteomes" id="UP001152172">
    <property type="component" value="Unassembled WGS sequence"/>
</dbReference>
<protein>
    <submittedName>
        <fullName evidence="1">Uncharacterized protein</fullName>
    </submittedName>
</protein>
<gene>
    <name evidence="1" type="ORF">M9R61_17160</name>
</gene>